<dbReference type="Pfam" id="PF00533">
    <property type="entry name" value="BRCT"/>
    <property type="match status" value="1"/>
</dbReference>
<dbReference type="FunFam" id="1.10.287.610:FF:000002">
    <property type="entry name" value="DNA ligase"/>
    <property type="match status" value="1"/>
</dbReference>
<dbReference type="SMART" id="SM00292">
    <property type="entry name" value="BRCT"/>
    <property type="match status" value="1"/>
</dbReference>
<dbReference type="CDD" id="cd00080">
    <property type="entry name" value="H3TH_StructSpec-5'-nucleases"/>
    <property type="match status" value="1"/>
</dbReference>
<dbReference type="Gene3D" id="1.10.150.20">
    <property type="entry name" value="5' to 3' exonuclease, C-terminal subdomain"/>
    <property type="match status" value="2"/>
</dbReference>
<dbReference type="InterPro" id="IPR001679">
    <property type="entry name" value="DNA_ligase"/>
</dbReference>
<comment type="cofactor">
    <cofactor evidence="14">
        <name>Mg(2+)</name>
        <dbReference type="ChEBI" id="CHEBI:18420"/>
    </cofactor>
    <cofactor evidence="14">
        <name>Mn(2+)</name>
        <dbReference type="ChEBI" id="CHEBI:29035"/>
    </cofactor>
</comment>
<dbReference type="PANTHER" id="PTHR23389">
    <property type="entry name" value="CHROMOSOME TRANSMISSION FIDELITY FACTOR 18"/>
    <property type="match status" value="1"/>
</dbReference>
<organism evidence="17 18">
    <name type="scientific">Fervidobacterium thailandense</name>
    <dbReference type="NCBI Taxonomy" id="1008305"/>
    <lineage>
        <taxon>Bacteria</taxon>
        <taxon>Thermotogati</taxon>
        <taxon>Thermotogota</taxon>
        <taxon>Thermotogae</taxon>
        <taxon>Thermotogales</taxon>
        <taxon>Fervidobacteriaceae</taxon>
        <taxon>Fervidobacterium</taxon>
    </lineage>
</organism>
<dbReference type="GO" id="GO:0005829">
    <property type="term" value="C:cytosol"/>
    <property type="evidence" value="ECO:0007669"/>
    <property type="project" value="TreeGrafter"/>
</dbReference>
<dbReference type="Gene3D" id="3.30.470.30">
    <property type="entry name" value="DNA ligase/mRNA capping enzyme"/>
    <property type="match status" value="1"/>
</dbReference>
<dbReference type="FunFam" id="1.10.150.20:FF:000007">
    <property type="entry name" value="DNA ligase"/>
    <property type="match status" value="1"/>
</dbReference>
<evidence type="ECO:0000256" key="2">
    <source>
        <dbReference type="ARBA" id="ARBA00012722"/>
    </source>
</evidence>
<dbReference type="Proteomes" id="UP000094570">
    <property type="component" value="Unassembled WGS sequence"/>
</dbReference>
<evidence type="ECO:0000256" key="3">
    <source>
        <dbReference type="ARBA" id="ARBA00013308"/>
    </source>
</evidence>
<dbReference type="Pfam" id="PF22745">
    <property type="entry name" value="Nlig-Ia"/>
    <property type="match status" value="1"/>
</dbReference>
<dbReference type="CDD" id="cd00114">
    <property type="entry name" value="LIGANc"/>
    <property type="match status" value="1"/>
</dbReference>
<evidence type="ECO:0000256" key="11">
    <source>
        <dbReference type="ARBA" id="ARBA00023204"/>
    </source>
</evidence>
<dbReference type="InterPro" id="IPR041663">
    <property type="entry name" value="DisA/LigA_HHH"/>
</dbReference>
<evidence type="ECO:0000256" key="9">
    <source>
        <dbReference type="ARBA" id="ARBA00022842"/>
    </source>
</evidence>
<dbReference type="InterPro" id="IPR036420">
    <property type="entry name" value="BRCT_dom_sf"/>
</dbReference>
<dbReference type="EMBL" id="LWAF01000002">
    <property type="protein sequence ID" value="ODN31067.1"/>
    <property type="molecule type" value="Genomic_DNA"/>
</dbReference>
<dbReference type="Gene3D" id="3.40.50.10190">
    <property type="entry name" value="BRCT domain"/>
    <property type="match status" value="1"/>
</dbReference>
<evidence type="ECO:0000256" key="14">
    <source>
        <dbReference type="HAMAP-Rule" id="MF_01588"/>
    </source>
</evidence>
<reference evidence="18" key="1">
    <citation type="submission" date="2016-04" db="EMBL/GenBank/DDBJ databases">
        <title>The genome sequence project of a novel Fervidobacterium isolate from a hot spring in Thailand.</title>
        <authorList>
            <person name="Gonzalez J.M."/>
            <person name="Cuecas A."/>
            <person name="Kanoksilapatham W."/>
        </authorList>
    </citation>
    <scope>NUCLEOTIDE SEQUENCE [LARGE SCALE GENOMIC DNA]</scope>
    <source>
        <strain evidence="18">FC2004</strain>
    </source>
</reference>
<dbReference type="InterPro" id="IPR013840">
    <property type="entry name" value="DNAligase_N"/>
</dbReference>
<dbReference type="EC" id="6.5.1.2" evidence="2 14"/>
<keyword evidence="5 14" id="KW-0235">DNA replication</keyword>
<comment type="function">
    <text evidence="1 14">DNA ligase that catalyzes the formation of phosphodiester linkages between 5'-phosphoryl and 3'-hydroxyl groups in double-stranded DNA using NAD as a coenzyme and as the energy source for the reaction. It is essential for DNA replication and repair of damaged DNA.</text>
</comment>
<dbReference type="GO" id="GO:0003911">
    <property type="term" value="F:DNA ligase (NAD+) activity"/>
    <property type="evidence" value="ECO:0007669"/>
    <property type="project" value="UniProtKB-UniRule"/>
</dbReference>
<dbReference type="OrthoDB" id="9759736at2"/>
<dbReference type="PROSITE" id="PS01056">
    <property type="entry name" value="DNA_LIGASE_N2"/>
    <property type="match status" value="1"/>
</dbReference>
<dbReference type="HAMAP" id="MF_01588">
    <property type="entry name" value="DNA_ligase_A"/>
    <property type="match status" value="1"/>
</dbReference>
<feature type="binding site" evidence="14">
    <location>
        <position position="422"/>
    </location>
    <ligand>
        <name>Zn(2+)</name>
        <dbReference type="ChEBI" id="CHEBI:29105"/>
    </ligand>
</feature>
<dbReference type="SMART" id="SM00532">
    <property type="entry name" value="LIGANc"/>
    <property type="match status" value="1"/>
</dbReference>
<dbReference type="InterPro" id="IPR001357">
    <property type="entry name" value="BRCT_dom"/>
</dbReference>
<dbReference type="GO" id="GO:0006281">
    <property type="term" value="P:DNA repair"/>
    <property type="evidence" value="ECO:0007669"/>
    <property type="project" value="UniProtKB-KW"/>
</dbReference>
<dbReference type="Pfam" id="PF03120">
    <property type="entry name" value="OB_DNA_ligase"/>
    <property type="match status" value="1"/>
</dbReference>
<dbReference type="PROSITE" id="PS01055">
    <property type="entry name" value="DNA_LIGASE_N1"/>
    <property type="match status" value="1"/>
</dbReference>
<feature type="binding site" evidence="14">
    <location>
        <position position="403"/>
    </location>
    <ligand>
        <name>Zn(2+)</name>
        <dbReference type="ChEBI" id="CHEBI:29105"/>
    </ligand>
</feature>
<comment type="caution">
    <text evidence="17">The sequence shown here is derived from an EMBL/GenBank/DDBJ whole genome shotgun (WGS) entry which is preliminary data.</text>
</comment>
<dbReference type="NCBIfam" id="NF005932">
    <property type="entry name" value="PRK07956.1"/>
    <property type="match status" value="1"/>
</dbReference>
<evidence type="ECO:0000256" key="12">
    <source>
        <dbReference type="ARBA" id="ARBA00034005"/>
    </source>
</evidence>
<accession>A0A1E3G492</accession>
<feature type="binding site" evidence="14">
    <location>
        <position position="285"/>
    </location>
    <ligand>
        <name>NAD(+)</name>
        <dbReference type="ChEBI" id="CHEBI:57540"/>
    </ligand>
</feature>
<comment type="similarity">
    <text evidence="13 14">Belongs to the NAD-dependent DNA ligase family. LigA subfamily.</text>
</comment>
<keyword evidence="8 14" id="KW-0862">Zinc</keyword>
<evidence type="ECO:0000259" key="16">
    <source>
        <dbReference type="PROSITE" id="PS50172"/>
    </source>
</evidence>
<dbReference type="InterPro" id="IPR033136">
    <property type="entry name" value="DNA_ligase_CS"/>
</dbReference>
<keyword evidence="11 14" id="KW-0234">DNA repair</keyword>
<feature type="domain" description="BRCT" evidence="16">
    <location>
        <begin position="584"/>
        <end position="669"/>
    </location>
</feature>
<feature type="binding site" evidence="14">
    <location>
        <position position="112"/>
    </location>
    <ligand>
        <name>NAD(+)</name>
        <dbReference type="ChEBI" id="CHEBI:57540"/>
    </ligand>
</feature>
<dbReference type="SUPFAM" id="SSF50249">
    <property type="entry name" value="Nucleic acid-binding proteins"/>
    <property type="match status" value="1"/>
</dbReference>
<feature type="binding site" evidence="14">
    <location>
        <begin position="83"/>
        <end position="84"/>
    </location>
    <ligand>
        <name>NAD(+)</name>
        <dbReference type="ChEBI" id="CHEBI:57540"/>
    </ligand>
</feature>
<dbReference type="PIRSF" id="PIRSF001604">
    <property type="entry name" value="LigA"/>
    <property type="match status" value="1"/>
</dbReference>
<name>A0A1E3G492_9BACT</name>
<protein>
    <recommendedName>
        <fullName evidence="3 14">DNA ligase</fullName>
        <ecNumber evidence="2 14">6.5.1.2</ecNumber>
    </recommendedName>
    <alternativeName>
        <fullName evidence="14">Polydeoxyribonucleotide synthase [NAD(+)]</fullName>
    </alternativeName>
</protein>
<evidence type="ECO:0000256" key="4">
    <source>
        <dbReference type="ARBA" id="ARBA00022598"/>
    </source>
</evidence>
<dbReference type="InterPro" id="IPR003583">
    <property type="entry name" value="Hlx-hairpin-Hlx_DNA-bd_motif"/>
</dbReference>
<feature type="binding site" evidence="14">
    <location>
        <position position="427"/>
    </location>
    <ligand>
        <name>Zn(2+)</name>
        <dbReference type="ChEBI" id="CHEBI:29105"/>
    </ligand>
</feature>
<dbReference type="InterPro" id="IPR010994">
    <property type="entry name" value="RuvA_2-like"/>
</dbReference>
<sequence length="669" mass="76125">MVPEKIRQEVEKLRKEIEYHNYRYYVLVSPIISDEEYDRLMKRLIELEEKYPELRTPDSPTQRVGGAPVEGFETVEHSEPMLSLDNTYSEEEIRNFDARVKRTVGTVEYVAELKIDGVSIALRYEKGMLVRAITRGDGLKGDDVTVNVKTIKSIPLRLPREIDLEVRGEIYMPVQYFEELNQQREEEGLTPFANPRNATAGTLHLLDPREVAKRNLDSFIYYVVKPESFGLKTQWEALEFLKELHFKVNPHNALCKNVDEVVEYWREWSRRRHELDYWVDGVVVKVNDFEKQRELGATAKSPRWAIAFKFPAQQARTKVLNVVLQVGRTGVITPVAEFEPVELEGTTVKRASLHNFDYIEELDLRIGDYVFIEKAGGIIPQVVQVLKELRDGDEVIVRPPDRCPVCGGVVGKESGEYVAYKCLNPHCPAKLKRHLEVFVSRQALDIQGLGSKIISKLVDAQLVKDIADLFYLTVFDLAQVSGVGPKMISNILSEIERAKNVELDRLILGLGIPGVGEKTAKVLAQKFGSLERLSEASVDQLLEIEGIGEELARNVYEYFRNPKTREIIEKLKKAGVQLGKVTAPEQNVLNGLTFCVTGTLKRFSREEIKRLIEKLGGHFTDSVTRKTDYLIVGSEPGSKLEKARKFGVKCMTEEEFLNMLREKGVENLG</sequence>
<dbReference type="FunFam" id="2.40.50.140:FF:000012">
    <property type="entry name" value="DNA ligase"/>
    <property type="match status" value="1"/>
</dbReference>
<dbReference type="CDD" id="cd17748">
    <property type="entry name" value="BRCT_DNA_ligase_like"/>
    <property type="match status" value="1"/>
</dbReference>
<evidence type="ECO:0000256" key="7">
    <source>
        <dbReference type="ARBA" id="ARBA00022763"/>
    </source>
</evidence>
<dbReference type="Gene3D" id="2.40.50.140">
    <property type="entry name" value="Nucleic acid-binding proteins"/>
    <property type="match status" value="1"/>
</dbReference>
<dbReference type="Gene3D" id="6.20.10.30">
    <property type="match status" value="1"/>
</dbReference>
<dbReference type="SMART" id="SM00278">
    <property type="entry name" value="HhH1"/>
    <property type="match status" value="4"/>
</dbReference>
<comment type="catalytic activity">
    <reaction evidence="12 14 15">
        <text>NAD(+) + (deoxyribonucleotide)n-3'-hydroxyl + 5'-phospho-(deoxyribonucleotide)m = (deoxyribonucleotide)n+m + AMP + beta-nicotinamide D-nucleotide.</text>
        <dbReference type="EC" id="6.5.1.2"/>
    </reaction>
</comment>
<dbReference type="STRING" id="1008305.A4H02_01995"/>
<dbReference type="Pfam" id="PF03119">
    <property type="entry name" value="DNA_ligase_ZBD"/>
    <property type="match status" value="1"/>
</dbReference>
<keyword evidence="6 14" id="KW-0479">Metal-binding</keyword>
<dbReference type="FunFam" id="3.30.470.30:FF:000001">
    <property type="entry name" value="DNA ligase"/>
    <property type="match status" value="1"/>
</dbReference>
<dbReference type="GO" id="GO:0006260">
    <property type="term" value="P:DNA replication"/>
    <property type="evidence" value="ECO:0007669"/>
    <property type="project" value="UniProtKB-KW"/>
</dbReference>
<dbReference type="InterPro" id="IPR013839">
    <property type="entry name" value="DNAligase_adenylation"/>
</dbReference>
<keyword evidence="9 14" id="KW-0460">Magnesium</keyword>
<dbReference type="GO" id="GO:0003677">
    <property type="term" value="F:DNA binding"/>
    <property type="evidence" value="ECO:0007669"/>
    <property type="project" value="InterPro"/>
</dbReference>
<dbReference type="Gene3D" id="1.10.287.610">
    <property type="entry name" value="Helix hairpin bin"/>
    <property type="match status" value="1"/>
</dbReference>
<evidence type="ECO:0000256" key="8">
    <source>
        <dbReference type="ARBA" id="ARBA00022833"/>
    </source>
</evidence>
<dbReference type="SUPFAM" id="SSF52113">
    <property type="entry name" value="BRCT domain"/>
    <property type="match status" value="1"/>
</dbReference>
<dbReference type="PROSITE" id="PS50172">
    <property type="entry name" value="BRCT"/>
    <property type="match status" value="1"/>
</dbReference>
<dbReference type="SUPFAM" id="SSF47781">
    <property type="entry name" value="RuvA domain 2-like"/>
    <property type="match status" value="1"/>
</dbReference>
<evidence type="ECO:0000256" key="10">
    <source>
        <dbReference type="ARBA" id="ARBA00023027"/>
    </source>
</evidence>
<dbReference type="AlphaFoldDB" id="A0A1E3G492"/>
<dbReference type="Pfam" id="PF14520">
    <property type="entry name" value="HHH_5"/>
    <property type="match status" value="1"/>
</dbReference>
<proteinExistence type="inferred from homology"/>
<keyword evidence="4 14" id="KW-0436">Ligase</keyword>
<feature type="binding site" evidence="14">
    <location>
        <position position="169"/>
    </location>
    <ligand>
        <name>NAD(+)</name>
        <dbReference type="ChEBI" id="CHEBI:57540"/>
    </ligand>
</feature>
<feature type="binding site" evidence="14">
    <location>
        <begin position="34"/>
        <end position="38"/>
    </location>
    <ligand>
        <name>NAD(+)</name>
        <dbReference type="ChEBI" id="CHEBI:57540"/>
    </ligand>
</feature>
<dbReference type="InterPro" id="IPR018239">
    <property type="entry name" value="DNA_ligase_AS"/>
</dbReference>
<feature type="binding site" evidence="14">
    <location>
        <position position="309"/>
    </location>
    <ligand>
        <name>NAD(+)</name>
        <dbReference type="ChEBI" id="CHEBI:57540"/>
    </ligand>
</feature>
<evidence type="ECO:0000313" key="18">
    <source>
        <dbReference type="Proteomes" id="UP000094570"/>
    </source>
</evidence>
<dbReference type="FunFam" id="1.10.150.20:FF:000006">
    <property type="entry name" value="DNA ligase"/>
    <property type="match status" value="1"/>
</dbReference>
<dbReference type="NCBIfam" id="TIGR00575">
    <property type="entry name" value="dnlj"/>
    <property type="match status" value="1"/>
</dbReference>
<feature type="binding site" evidence="14">
    <location>
        <position position="135"/>
    </location>
    <ligand>
        <name>NAD(+)</name>
        <dbReference type="ChEBI" id="CHEBI:57540"/>
    </ligand>
</feature>
<feature type="active site" description="N6-AMP-lysine intermediate" evidence="14">
    <location>
        <position position="114"/>
    </location>
</feature>
<dbReference type="Pfam" id="PF12826">
    <property type="entry name" value="HHH_2"/>
    <property type="match status" value="1"/>
</dbReference>
<feature type="binding site" evidence="14">
    <location>
        <position position="406"/>
    </location>
    <ligand>
        <name>Zn(2+)</name>
        <dbReference type="ChEBI" id="CHEBI:29105"/>
    </ligand>
</feature>
<evidence type="ECO:0000256" key="5">
    <source>
        <dbReference type="ARBA" id="ARBA00022705"/>
    </source>
</evidence>
<evidence type="ECO:0000256" key="6">
    <source>
        <dbReference type="ARBA" id="ARBA00022723"/>
    </source>
</evidence>
<dbReference type="SUPFAM" id="SSF56091">
    <property type="entry name" value="DNA ligase/mRNA capping enzyme, catalytic domain"/>
    <property type="match status" value="1"/>
</dbReference>
<evidence type="ECO:0000313" key="17">
    <source>
        <dbReference type="EMBL" id="ODN31067.1"/>
    </source>
</evidence>
<evidence type="ECO:0000256" key="15">
    <source>
        <dbReference type="RuleBase" id="RU000618"/>
    </source>
</evidence>
<keyword evidence="7 14" id="KW-0227">DNA damage</keyword>
<evidence type="ECO:0000256" key="13">
    <source>
        <dbReference type="ARBA" id="ARBA00060881"/>
    </source>
</evidence>
<dbReference type="Pfam" id="PF01653">
    <property type="entry name" value="DNA_ligase_aden"/>
    <property type="match status" value="1"/>
</dbReference>
<dbReference type="GO" id="GO:0046872">
    <property type="term" value="F:metal ion binding"/>
    <property type="evidence" value="ECO:0007669"/>
    <property type="project" value="UniProtKB-KW"/>
</dbReference>
<dbReference type="InterPro" id="IPR004150">
    <property type="entry name" value="NAD_DNA_ligase_OB"/>
</dbReference>
<keyword evidence="14" id="KW-0464">Manganese</keyword>
<keyword evidence="10 14" id="KW-0520">NAD</keyword>
<dbReference type="PANTHER" id="PTHR23389:SF9">
    <property type="entry name" value="DNA LIGASE"/>
    <property type="match status" value="1"/>
</dbReference>
<evidence type="ECO:0000256" key="1">
    <source>
        <dbReference type="ARBA" id="ARBA00004067"/>
    </source>
</evidence>
<dbReference type="InterPro" id="IPR012340">
    <property type="entry name" value="NA-bd_OB-fold"/>
</dbReference>
<dbReference type="RefSeq" id="WP_069292490.1">
    <property type="nucleotide sequence ID" value="NZ_CP140110.1"/>
</dbReference>
<dbReference type="InterPro" id="IPR004149">
    <property type="entry name" value="Znf_DNAligase_C4"/>
</dbReference>
<gene>
    <name evidence="14 17" type="primary">ligA</name>
    <name evidence="17" type="ORF">A4H02_01995</name>
</gene>
<keyword evidence="18" id="KW-1185">Reference proteome</keyword>